<sequence>MSAGIANFLVQGHVLARDPPPVVGLLLSEEAKDHFKLIAIKQGHELGGKRRKLRGFGVQYIAMNLSEDGLYSRLGFLKEPPQQLSLSFVSIFQWIFCYVCRNIVD</sequence>
<accession>A0A8J8NNH6</accession>
<name>A0A8J8NNH6_HALGN</name>
<keyword evidence="2" id="KW-1185">Reference proteome</keyword>
<organism evidence="1 2">
    <name type="scientific">Halteria grandinella</name>
    <dbReference type="NCBI Taxonomy" id="5974"/>
    <lineage>
        <taxon>Eukaryota</taxon>
        <taxon>Sar</taxon>
        <taxon>Alveolata</taxon>
        <taxon>Ciliophora</taxon>
        <taxon>Intramacronucleata</taxon>
        <taxon>Spirotrichea</taxon>
        <taxon>Stichotrichia</taxon>
        <taxon>Sporadotrichida</taxon>
        <taxon>Halteriidae</taxon>
        <taxon>Halteria</taxon>
    </lineage>
</organism>
<gene>
    <name evidence="1" type="ORF">FGO68_gene10792</name>
</gene>
<evidence type="ECO:0000313" key="2">
    <source>
        <dbReference type="Proteomes" id="UP000785679"/>
    </source>
</evidence>
<reference evidence="1" key="1">
    <citation type="submission" date="2019-06" db="EMBL/GenBank/DDBJ databases">
        <authorList>
            <person name="Zheng W."/>
        </authorList>
    </citation>
    <scope>NUCLEOTIDE SEQUENCE</scope>
    <source>
        <strain evidence="1">QDHG01</strain>
    </source>
</reference>
<dbReference type="AlphaFoldDB" id="A0A8J8NNH6"/>
<proteinExistence type="predicted"/>
<evidence type="ECO:0000313" key="1">
    <source>
        <dbReference type="EMBL" id="TNV78548.1"/>
    </source>
</evidence>
<dbReference type="Proteomes" id="UP000785679">
    <property type="component" value="Unassembled WGS sequence"/>
</dbReference>
<comment type="caution">
    <text evidence="1">The sequence shown here is derived from an EMBL/GenBank/DDBJ whole genome shotgun (WGS) entry which is preliminary data.</text>
</comment>
<protein>
    <submittedName>
        <fullName evidence="1">Uncharacterized protein</fullName>
    </submittedName>
</protein>
<dbReference type="EMBL" id="RRYP01010186">
    <property type="protein sequence ID" value="TNV78548.1"/>
    <property type="molecule type" value="Genomic_DNA"/>
</dbReference>